<name>A0A2I0JSR0_PUNGR</name>
<dbReference type="Proteomes" id="UP000233551">
    <property type="component" value="Unassembled WGS sequence"/>
</dbReference>
<evidence type="ECO:0000313" key="2">
    <source>
        <dbReference type="Proteomes" id="UP000233551"/>
    </source>
</evidence>
<keyword evidence="2" id="KW-1185">Reference proteome</keyword>
<dbReference type="EMBL" id="PGOL01001335">
    <property type="protein sequence ID" value="PKI58913.1"/>
    <property type="molecule type" value="Genomic_DNA"/>
</dbReference>
<evidence type="ECO:0000313" key="1">
    <source>
        <dbReference type="EMBL" id="PKI58913.1"/>
    </source>
</evidence>
<gene>
    <name evidence="1" type="ORF">CRG98_020659</name>
</gene>
<accession>A0A2I0JSR0</accession>
<protein>
    <submittedName>
        <fullName evidence="1">Uncharacterized protein</fullName>
    </submittedName>
</protein>
<organism evidence="1 2">
    <name type="scientific">Punica granatum</name>
    <name type="common">Pomegranate</name>
    <dbReference type="NCBI Taxonomy" id="22663"/>
    <lineage>
        <taxon>Eukaryota</taxon>
        <taxon>Viridiplantae</taxon>
        <taxon>Streptophyta</taxon>
        <taxon>Embryophyta</taxon>
        <taxon>Tracheophyta</taxon>
        <taxon>Spermatophyta</taxon>
        <taxon>Magnoliopsida</taxon>
        <taxon>eudicotyledons</taxon>
        <taxon>Gunneridae</taxon>
        <taxon>Pentapetalae</taxon>
        <taxon>rosids</taxon>
        <taxon>malvids</taxon>
        <taxon>Myrtales</taxon>
        <taxon>Lythraceae</taxon>
        <taxon>Punica</taxon>
    </lineage>
</organism>
<sequence length="75" mass="8336">MKSSTTAMDKVGSEIPSPGYMAELYLKRGNRLRNGAFKDQPAQSELCSSKDSRCTFASVRAHRLWSKAPNLESKL</sequence>
<comment type="caution">
    <text evidence="1">The sequence shown here is derived from an EMBL/GenBank/DDBJ whole genome shotgun (WGS) entry which is preliminary data.</text>
</comment>
<reference evidence="1 2" key="1">
    <citation type="submission" date="2017-11" db="EMBL/GenBank/DDBJ databases">
        <title>De-novo sequencing of pomegranate (Punica granatum L.) genome.</title>
        <authorList>
            <person name="Akparov Z."/>
            <person name="Amiraslanov A."/>
            <person name="Hajiyeva S."/>
            <person name="Abbasov M."/>
            <person name="Kaur K."/>
            <person name="Hamwieh A."/>
            <person name="Solovyev V."/>
            <person name="Salamov A."/>
            <person name="Braich B."/>
            <person name="Kosarev P."/>
            <person name="Mahmoud A."/>
            <person name="Hajiyev E."/>
            <person name="Babayeva S."/>
            <person name="Izzatullayeva V."/>
            <person name="Mammadov A."/>
            <person name="Mammadov A."/>
            <person name="Sharifova S."/>
            <person name="Ojaghi J."/>
            <person name="Eynullazada K."/>
            <person name="Bayramov B."/>
            <person name="Abdulazimova A."/>
            <person name="Shahmuradov I."/>
        </authorList>
    </citation>
    <scope>NUCLEOTIDE SEQUENCE [LARGE SCALE GENOMIC DNA]</scope>
    <source>
        <strain evidence="2">cv. AG2017</strain>
        <tissue evidence="1">Leaf</tissue>
    </source>
</reference>
<proteinExistence type="predicted"/>
<dbReference type="AlphaFoldDB" id="A0A2I0JSR0"/>